<accession>E7RXL9</accession>
<evidence type="ECO:0000259" key="2">
    <source>
        <dbReference type="Pfam" id="PF00535"/>
    </source>
</evidence>
<keyword evidence="3" id="KW-0328">Glycosyltransferase</keyword>
<keyword evidence="3" id="KW-0808">Transferase</keyword>
<keyword evidence="1" id="KW-0175">Coiled coil</keyword>
<feature type="domain" description="Glycosyltransferase 2-like" evidence="2">
    <location>
        <begin position="694"/>
        <end position="815"/>
    </location>
</feature>
<feature type="coiled-coil region" evidence="1">
    <location>
        <begin position="239"/>
        <end position="305"/>
    </location>
</feature>
<dbReference type="eggNOG" id="COG4122">
    <property type="taxonomic scope" value="Bacteria"/>
</dbReference>
<feature type="domain" description="Glycosyltransferase 2-like" evidence="2">
    <location>
        <begin position="433"/>
        <end position="594"/>
    </location>
</feature>
<evidence type="ECO:0000313" key="4">
    <source>
        <dbReference type="Proteomes" id="UP000011021"/>
    </source>
</evidence>
<keyword evidence="4" id="KW-1185">Reference proteome</keyword>
<dbReference type="STRING" id="887898.HMPREF0551_1440"/>
<comment type="caution">
    <text evidence="3">The sequence shown here is derived from an EMBL/GenBank/DDBJ whole genome shotgun (WGS) entry which is preliminary data.</text>
</comment>
<dbReference type="Pfam" id="PF00535">
    <property type="entry name" value="Glycos_transf_2"/>
    <property type="match status" value="2"/>
</dbReference>
<organism evidence="3 4">
    <name type="scientific">Lautropia mirabilis ATCC 51599</name>
    <dbReference type="NCBI Taxonomy" id="887898"/>
    <lineage>
        <taxon>Bacteria</taxon>
        <taxon>Pseudomonadati</taxon>
        <taxon>Pseudomonadota</taxon>
        <taxon>Betaproteobacteria</taxon>
        <taxon>Burkholderiales</taxon>
        <taxon>Burkholderiaceae</taxon>
        <taxon>Lautropia</taxon>
    </lineage>
</organism>
<dbReference type="PANTHER" id="PTHR43179:SF7">
    <property type="entry name" value="RHAMNOSYLTRANSFERASE WBBL"/>
    <property type="match status" value="1"/>
</dbReference>
<dbReference type="Proteomes" id="UP000011021">
    <property type="component" value="Unassembled WGS sequence"/>
</dbReference>
<dbReference type="EC" id="2.4.-.-" evidence="3"/>
<dbReference type="GO" id="GO:0016757">
    <property type="term" value="F:glycosyltransferase activity"/>
    <property type="evidence" value="ECO:0007669"/>
    <property type="project" value="UniProtKB-KW"/>
</dbReference>
<proteinExistence type="predicted"/>
<dbReference type="Gene3D" id="3.90.550.10">
    <property type="entry name" value="Spore Coat Polysaccharide Biosynthesis Protein SpsA, Chain A"/>
    <property type="match status" value="2"/>
</dbReference>
<dbReference type="PANTHER" id="PTHR43179">
    <property type="entry name" value="RHAMNOSYLTRANSFERASE WBBL"/>
    <property type="match status" value="1"/>
</dbReference>
<dbReference type="EMBL" id="AEQP01000010">
    <property type="protein sequence ID" value="EFV94693.1"/>
    <property type="molecule type" value="Genomic_DNA"/>
</dbReference>
<evidence type="ECO:0000256" key="1">
    <source>
        <dbReference type="SAM" id="Coils"/>
    </source>
</evidence>
<dbReference type="InterPro" id="IPR001173">
    <property type="entry name" value="Glyco_trans_2-like"/>
</dbReference>
<dbReference type="CDD" id="cd04184">
    <property type="entry name" value="GT2_RfbC_Mx_like"/>
    <property type="match status" value="1"/>
</dbReference>
<dbReference type="CDD" id="cd04186">
    <property type="entry name" value="GT_2_like_c"/>
    <property type="match status" value="1"/>
</dbReference>
<dbReference type="eggNOG" id="COG1216">
    <property type="taxonomic scope" value="Bacteria"/>
</dbReference>
<sequence>MNDMDSLLAQVLAFRPNRLVPPFDLQGHIPFVAWLVKELQPATFVQLGTQSGNLYFAACQTVAENSLPTRCWAVGTWQAEELAQRHSVQQEAGASDYNRQHFGAFSGLLRMGDAQALPRFAPGSIDLLLIDGRYSPETVRNEYESWRDRLSDHAVVLLVGIEQADSGAAALWLQLQPQYPHLAFAHAQGLGVLAVGGNVPKAFQQALQACATPEARNQLAGVADMLLGAQIQAGMQAQIEALTARLAERDEQCAQLQRTQAELQQKLDGLQRVEEARLKERLTEANQALEEARAARQASDQHAAELHHLATALQQSLCWRMTAPIRWVGTPINRTRQKVALVRRSIAMRGGVGKTASQAVSILRNEGVQGLQARISNAERLLNVPAAAAQAALLQPGEDPYHGWLRLYDPTDKATMAALGQKIEDLGITTTFSVVMPVYNPPLDYLRQAIESVQAQVYPHWEICIADDASPNAAVRELLTELAAQDPRIKLVFREKNGHISAATNSALEIATGDYIALMDNDDLLPPHALAYMALAAHQHPQAGLIYSDEDKVTEDNVRQAPYFKCQFNYELFLSQNMISHFGVYRRSVLEEIGGFRVGYEGAQDWDLALRVIEKVGPENIVHVPRVLYHWRIFPGSTALALEEKDYALKAQIESITSHLQRIGKPDTQVYPAPGIPGLLRIKHRLPDPLPLVSIVIPTRDRVELLSMCVNSILEKTAYPNYQIVVVDNGSTDEKALAYLDSIAKDERVKVIRADIPFNYSALNNLGVAQTDGEYLVLMNNDIEITQTDWLEEMLAFACQPDIGCVGAQLWYPNNTLQHGGVVLGIGGVASHAHKGIPRGNFGYFGRASAHQMFSAVTAACLMIRKSTYQAVDGFDETLKVAYNDVDFCLKVRAQGLRNLYNPFASFIHHESASRGSDQAGSNQQRLAAEAAIMKQRWGALIADDPAYSPNLSLLGDDFSMAWPSRVAALDVSVAPVAS</sequence>
<reference evidence="3 4" key="1">
    <citation type="submission" date="2010-12" db="EMBL/GenBank/DDBJ databases">
        <authorList>
            <person name="Muzny D."/>
            <person name="Qin X."/>
            <person name="Deng J."/>
            <person name="Jiang H."/>
            <person name="Liu Y."/>
            <person name="Qu J."/>
            <person name="Song X.-Z."/>
            <person name="Zhang L."/>
            <person name="Thornton R."/>
            <person name="Coyle M."/>
            <person name="Francisco L."/>
            <person name="Jackson L."/>
            <person name="Javaid M."/>
            <person name="Korchina V."/>
            <person name="Kovar C."/>
            <person name="Mata R."/>
            <person name="Mathew T."/>
            <person name="Ngo R."/>
            <person name="Nguyen L."/>
            <person name="Nguyen N."/>
            <person name="Okwuonu G."/>
            <person name="Ongeri F."/>
            <person name="Pham C."/>
            <person name="Simmons D."/>
            <person name="Wilczek-Boney K."/>
            <person name="Hale W."/>
            <person name="Jakkamsetti A."/>
            <person name="Pham P."/>
            <person name="Ruth R."/>
            <person name="San Lucas F."/>
            <person name="Warren J."/>
            <person name="Zhang J."/>
            <person name="Zhao Z."/>
            <person name="Zhou C."/>
            <person name="Zhu D."/>
            <person name="Lee S."/>
            <person name="Bess C."/>
            <person name="Blankenburg K."/>
            <person name="Forbes L."/>
            <person name="Fu Q."/>
            <person name="Gubbala S."/>
            <person name="Hirani K."/>
            <person name="Jayaseelan J.C."/>
            <person name="Lara F."/>
            <person name="Munidasa M."/>
            <person name="Palculict T."/>
            <person name="Patil S."/>
            <person name="Pu L.-L."/>
            <person name="Saada N."/>
            <person name="Tang L."/>
            <person name="Weissenberger G."/>
            <person name="Zhu Y."/>
            <person name="Hemphill L."/>
            <person name="Shang Y."/>
            <person name="Youmans B."/>
            <person name="Ayvaz T."/>
            <person name="Ross M."/>
            <person name="Santibanez J."/>
            <person name="Aqrawi P."/>
            <person name="Gross S."/>
            <person name="Joshi V."/>
            <person name="Fowler G."/>
            <person name="Nazareth L."/>
            <person name="Reid J."/>
            <person name="Worley K."/>
            <person name="Petrosino J."/>
            <person name="Highlander S."/>
            <person name="Gibbs R."/>
        </authorList>
    </citation>
    <scope>NUCLEOTIDE SEQUENCE [LARGE SCALE GENOMIC DNA]</scope>
    <source>
        <strain evidence="3 4">ATCC 51599</strain>
    </source>
</reference>
<protein>
    <submittedName>
        <fullName evidence="3">Glycosyltransferase, group 2 family protein</fullName>
        <ecNumber evidence="3">2.4.-.-</ecNumber>
    </submittedName>
</protein>
<gene>
    <name evidence="3" type="ORF">HMPREF0551_1440</name>
</gene>
<dbReference type="AlphaFoldDB" id="E7RXL9"/>
<evidence type="ECO:0000313" key="3">
    <source>
        <dbReference type="EMBL" id="EFV94693.1"/>
    </source>
</evidence>
<dbReference type="Pfam" id="PF13578">
    <property type="entry name" value="Methyltransf_24"/>
    <property type="match status" value="1"/>
</dbReference>
<dbReference type="HOGENOM" id="CLU_005003_1_0_4"/>
<name>E7RXL9_9BURK</name>
<dbReference type="InterPro" id="IPR029044">
    <property type="entry name" value="Nucleotide-diphossugar_trans"/>
</dbReference>
<dbReference type="SUPFAM" id="SSF53448">
    <property type="entry name" value="Nucleotide-diphospho-sugar transferases"/>
    <property type="match status" value="2"/>
</dbReference>